<dbReference type="InterPro" id="IPR013783">
    <property type="entry name" value="Ig-like_fold"/>
</dbReference>
<dbReference type="EMBL" id="ATCL01000014">
    <property type="protein sequence ID" value="ERG67598.1"/>
    <property type="molecule type" value="Genomic_DNA"/>
</dbReference>
<dbReference type="Proteomes" id="UP000016464">
    <property type="component" value="Unassembled WGS sequence"/>
</dbReference>
<dbReference type="OrthoDB" id="2357141at2"/>
<dbReference type="PATRIC" id="fig|1345023.5.peg.1000"/>
<dbReference type="NCBIfam" id="NF033510">
    <property type="entry name" value="Ca_tandemer"/>
    <property type="match status" value="1"/>
</dbReference>
<evidence type="ECO:0000256" key="1">
    <source>
        <dbReference type="SAM" id="SignalP"/>
    </source>
</evidence>
<feature type="domain" description="Bacterial Ig" evidence="2">
    <location>
        <begin position="948"/>
        <end position="1024"/>
    </location>
</feature>
<evidence type="ECO:0000259" key="2">
    <source>
        <dbReference type="Pfam" id="PF17936"/>
    </source>
</evidence>
<name>U1LJD5_9BACL</name>
<dbReference type="Pfam" id="PF17936">
    <property type="entry name" value="Big_6"/>
    <property type="match status" value="2"/>
</dbReference>
<comment type="caution">
    <text evidence="3">The sequence shown here is derived from an EMBL/GenBank/DDBJ whole genome shotgun (WGS) entry which is preliminary data.</text>
</comment>
<evidence type="ECO:0000313" key="4">
    <source>
        <dbReference type="Proteomes" id="UP000016464"/>
    </source>
</evidence>
<evidence type="ECO:0000313" key="3">
    <source>
        <dbReference type="EMBL" id="ERG67598.1"/>
    </source>
</evidence>
<feature type="chain" id="PRO_5004616542" description="Bacterial Ig domain-containing protein" evidence="1">
    <location>
        <begin position="30"/>
        <end position="1108"/>
    </location>
</feature>
<organism evidence="3 4">
    <name type="scientific">Exiguobacterium chiriqhucha RW-2</name>
    <dbReference type="NCBI Taxonomy" id="1345023"/>
    <lineage>
        <taxon>Bacteria</taxon>
        <taxon>Bacillati</taxon>
        <taxon>Bacillota</taxon>
        <taxon>Bacilli</taxon>
        <taxon>Bacillales</taxon>
        <taxon>Bacillales Family XII. Incertae Sedis</taxon>
        <taxon>Exiguobacterium</taxon>
    </lineage>
</organism>
<sequence>MFIKVKKSCAILIAMMLLGAIISPLPIQAVNVSETTADLRVIEGTTDQPNQHVTIVADEKLVETTSDANKKFTYTFPKSPVGRIAIYQRNSDGFDQVIQMVERSEPKPQMKPAAPQEVTYLGMIDNEFVFITHPTHTIHATYEGRAKEGMGTLRIPKNQADSVSVYVSSPEKASTPIKTYKETAAKTDIIRLDAAPHETLRVSGTTLPYVKVVVKIGYDEEIVQADGTGKFDFPFIGWEIWAYQEQGYSIQPAHLMNKMLGGIHGFTMPAFKATPDRPLFIIEESFTQFRGVTFPGAVILIDGDGCGISYEQGQFDCYYPQNDRVDRTLTIEKDGQTIFTKQVKVKRKVETIKFETQSFDLAEARLIGKATPNQKFVVAYSDPKAGNAQVRVQAKSDEAGNIVFSLPRLYGLNYMVSYLDEYNYSHPKVELRAEDNRPAPIPNFKLESDRMVIGIPPFHYPNKTISFETKIEKSDGRSIVEKVDLKNPTVPLELNDKFMIRTLLQDGRVSEWVEGTFDAIQKPSIKELTNHTKVLTGTTEPNAKLQFSKGITKEVTADASGKFEFAVNLEKVSTFNVLVQVAGKADQRFTYAVEDTMKPTLQMYGILSDEATQIDAEANEKVTDFTIAYYKGERLLREGIVKPIHSFPKNNSKIITTSQLPVSNLKRDGVTHLVVKVKDLSGNWSEGNKVTIKDIVAPRVTLQKYVLPGERLIYGKTEPGAKVTFTYRSDKEKAVSVSKTGDFVIKTTDPMYLFYNGVRHSKVRITTKDAAGNVAYTYVGPVGDKIQDIRMNGDQRIWFYSPSDNMIQKQYEFTVNGQTVSHKHMGNVVTWSNDIELPADVTVKLVNPDKTIKYEVKKTVTKPYSGKNVSAVKFQKASRHITGVGEPQATLEVWNGTTRIGQTNIDATGKFSFYLVRMYKEGESLKFVTIPRLGQKTSVTLKAKDNTAPTKPTVHAMSAASTKVQGKTEKGATVLITYNGRTYTTKANSSGSYAYSINKWLPGKTVSVRAKDTTGNVSTATVQTIKYAFKQFSVNTVRTSHTYVTGKGHPGATVQVYGRDSNIGKAVKVDSKGNFKVYVNKQRQSSMLTVEMTRSSYMTKRINTIVAK</sequence>
<gene>
    <name evidence="3" type="ORF">M467_09935</name>
</gene>
<keyword evidence="4" id="KW-1185">Reference proteome</keyword>
<protein>
    <recommendedName>
        <fullName evidence="2">Bacterial Ig domain-containing protein</fullName>
    </recommendedName>
</protein>
<dbReference type="Gene3D" id="2.60.40.10">
    <property type="entry name" value="Immunoglobulins"/>
    <property type="match status" value="3"/>
</dbReference>
<feature type="domain" description="Bacterial Ig" evidence="2">
    <location>
        <begin position="1032"/>
        <end position="1092"/>
    </location>
</feature>
<feature type="signal peptide" evidence="1">
    <location>
        <begin position="1"/>
        <end position="29"/>
    </location>
</feature>
<keyword evidence="1" id="KW-0732">Signal</keyword>
<accession>U1LJD5</accession>
<dbReference type="AlphaFoldDB" id="U1LJD5"/>
<dbReference type="InterPro" id="IPR041498">
    <property type="entry name" value="Big_6"/>
</dbReference>
<dbReference type="eggNOG" id="COG1404">
    <property type="taxonomic scope" value="Bacteria"/>
</dbReference>
<dbReference type="RefSeq" id="WP_021066161.1">
    <property type="nucleotide sequence ID" value="NZ_ATCL01000014.1"/>
</dbReference>
<proteinExistence type="predicted"/>
<reference evidence="3 4" key="1">
    <citation type="journal article" date="2013" name="Genome Announc.">
        <title>Draft Genome Sequence of Exiguobacterium pavilionensis Strain RW-2, with Wide Thermal, Salinity, and pH Tolerance, Isolated from Modern Freshwater Microbialites.</title>
        <authorList>
            <person name="White R.A.III."/>
            <person name="Grassa C.J."/>
            <person name="Suttle C.A."/>
        </authorList>
    </citation>
    <scope>NUCLEOTIDE SEQUENCE [LARGE SCALE GENOMIC DNA]</scope>
    <source>
        <strain evidence="3 4">RW-2</strain>
    </source>
</reference>